<keyword evidence="1" id="KW-0812">Transmembrane</keyword>
<dbReference type="EMBL" id="QLSZ01000011">
    <property type="protein sequence ID" value="RAR70184.1"/>
    <property type="molecule type" value="Genomic_DNA"/>
</dbReference>
<feature type="transmembrane region" description="Helical" evidence="1">
    <location>
        <begin position="6"/>
        <end position="28"/>
    </location>
</feature>
<accession>A0A328YAJ1</accession>
<proteinExistence type="predicted"/>
<evidence type="ECO:0000256" key="1">
    <source>
        <dbReference type="SAM" id="Phobius"/>
    </source>
</evidence>
<keyword evidence="1" id="KW-1133">Transmembrane helix</keyword>
<dbReference type="OrthoDB" id="2085395at2"/>
<keyword evidence="1" id="KW-0472">Membrane</keyword>
<evidence type="ECO:0000313" key="3">
    <source>
        <dbReference type="Proteomes" id="UP000248840"/>
    </source>
</evidence>
<name>A0A328YAJ1_9FLAO</name>
<dbReference type="Proteomes" id="UP000248840">
    <property type="component" value="Unassembled WGS sequence"/>
</dbReference>
<protein>
    <submittedName>
        <fullName evidence="2">Uncharacterized protein</fullName>
    </submittedName>
</protein>
<sequence length="137" mass="16189">MSIDKLIHVHFISIYAIAVLVFIIVIYLKLKNKKGPKHLTKEKFEATLSKKMIDVTHDNTKIYNIWPFVNELKKAKILPKKLNEGELIYKVYIDAHEKFEHILLQTAHKNHYIVIVVNLNKKKAKGYYKLELTNQYQ</sequence>
<gene>
    <name evidence="2" type="ORF">CLV55_1118</name>
</gene>
<keyword evidence="3" id="KW-1185">Reference proteome</keyword>
<organism evidence="2 3">
    <name type="scientific">Flavobacterium aciduliphilum</name>
    <dbReference type="NCBI Taxonomy" id="1101402"/>
    <lineage>
        <taxon>Bacteria</taxon>
        <taxon>Pseudomonadati</taxon>
        <taxon>Bacteroidota</taxon>
        <taxon>Flavobacteriia</taxon>
        <taxon>Flavobacteriales</taxon>
        <taxon>Flavobacteriaceae</taxon>
        <taxon>Flavobacterium</taxon>
    </lineage>
</organism>
<reference evidence="2 3" key="1">
    <citation type="submission" date="2018-06" db="EMBL/GenBank/DDBJ databases">
        <title>Genomic Encyclopedia of Archaeal and Bacterial Type Strains, Phase II (KMG-II): from individual species to whole genera.</title>
        <authorList>
            <person name="Goeker M."/>
        </authorList>
    </citation>
    <scope>NUCLEOTIDE SEQUENCE [LARGE SCALE GENOMIC DNA]</scope>
    <source>
        <strain evidence="2 3">DSM 25663</strain>
    </source>
</reference>
<dbReference type="RefSeq" id="WP_112113845.1">
    <property type="nucleotide sequence ID" value="NZ_QLSZ01000011.1"/>
</dbReference>
<comment type="caution">
    <text evidence="2">The sequence shown here is derived from an EMBL/GenBank/DDBJ whole genome shotgun (WGS) entry which is preliminary data.</text>
</comment>
<evidence type="ECO:0000313" key="2">
    <source>
        <dbReference type="EMBL" id="RAR70184.1"/>
    </source>
</evidence>
<dbReference type="AlphaFoldDB" id="A0A328YAJ1"/>